<evidence type="ECO:0000313" key="1">
    <source>
        <dbReference type="EMBL" id="QCD81585.1"/>
    </source>
</evidence>
<dbReference type="EMBL" id="CP039346">
    <property type="protein sequence ID" value="QCD81585.1"/>
    <property type="molecule type" value="Genomic_DNA"/>
</dbReference>
<sequence>MQCKKNKIPTNITNVDMADTLIALHQVDVLDEIVNPIRVDVATFVGGRRATNSLVSTTKIENPSGISSQRIYITRLVTLLESGLSKMSLIDTEDIGFVKFHDVDVSQELGNISHQVEDLCDKSKDQGFEVLLVHEKIIANILPSDTFEDALVGITYQASATLAHVVADEDVVALIPKSLVSDAPTNIKKCVEYNTSDAI</sequence>
<protein>
    <submittedName>
        <fullName evidence="1">Uncharacterized protein</fullName>
    </submittedName>
</protein>
<evidence type="ECO:0000313" key="2">
    <source>
        <dbReference type="Proteomes" id="UP000501690"/>
    </source>
</evidence>
<reference evidence="1 2" key="1">
    <citation type="submission" date="2019-04" db="EMBL/GenBank/DDBJ databases">
        <title>An improved genome assembly and genetic linkage map for asparagus bean, Vigna unguiculata ssp. sesquipedialis.</title>
        <authorList>
            <person name="Xia Q."/>
            <person name="Zhang R."/>
            <person name="Dong Y."/>
        </authorList>
    </citation>
    <scope>NUCLEOTIDE SEQUENCE [LARGE SCALE GENOMIC DNA]</scope>
    <source>
        <tissue evidence="1">Leaf</tissue>
    </source>
</reference>
<accession>A0A4D6KYE8</accession>
<organism evidence="1 2">
    <name type="scientific">Vigna unguiculata</name>
    <name type="common">Cowpea</name>
    <dbReference type="NCBI Taxonomy" id="3917"/>
    <lineage>
        <taxon>Eukaryota</taxon>
        <taxon>Viridiplantae</taxon>
        <taxon>Streptophyta</taxon>
        <taxon>Embryophyta</taxon>
        <taxon>Tracheophyta</taxon>
        <taxon>Spermatophyta</taxon>
        <taxon>Magnoliopsida</taxon>
        <taxon>eudicotyledons</taxon>
        <taxon>Gunneridae</taxon>
        <taxon>Pentapetalae</taxon>
        <taxon>rosids</taxon>
        <taxon>fabids</taxon>
        <taxon>Fabales</taxon>
        <taxon>Fabaceae</taxon>
        <taxon>Papilionoideae</taxon>
        <taxon>50 kb inversion clade</taxon>
        <taxon>NPAAA clade</taxon>
        <taxon>indigoferoid/millettioid clade</taxon>
        <taxon>Phaseoleae</taxon>
        <taxon>Vigna</taxon>
    </lineage>
</organism>
<name>A0A4D6KYE8_VIGUN</name>
<dbReference type="Proteomes" id="UP000501690">
    <property type="component" value="Linkage Group LG2"/>
</dbReference>
<gene>
    <name evidence="1" type="ORF">DEO72_LG2g1914</name>
</gene>
<proteinExistence type="predicted"/>
<dbReference type="AlphaFoldDB" id="A0A4D6KYE8"/>
<keyword evidence="2" id="KW-1185">Reference proteome</keyword>